<dbReference type="PROSITE" id="PS51257">
    <property type="entry name" value="PROKAR_LIPOPROTEIN"/>
    <property type="match status" value="1"/>
</dbReference>
<dbReference type="EMBL" id="LGAA01000022">
    <property type="protein sequence ID" value="KPD02245.1"/>
    <property type="molecule type" value="Genomic_DNA"/>
</dbReference>
<gene>
    <name evidence="2" type="ORF">M992_2240</name>
</gene>
<evidence type="ECO:0008006" key="4">
    <source>
        <dbReference type="Google" id="ProtNLM"/>
    </source>
</evidence>
<evidence type="ECO:0000313" key="2">
    <source>
        <dbReference type="EMBL" id="KPD02245.1"/>
    </source>
</evidence>
<keyword evidence="3" id="KW-1185">Reference proteome</keyword>
<dbReference type="AlphaFoldDB" id="A0A0N0Z748"/>
<reference evidence="2 3" key="1">
    <citation type="submission" date="2015-07" db="EMBL/GenBank/DDBJ databases">
        <title>ATOL: Assembling a taxonomically balanced genome-scale reconstruction of the evolutionary history of the Enterobacteriaceae.</title>
        <authorList>
            <person name="Plunkett G.III."/>
            <person name="Neeno-Eckwall E.C."/>
            <person name="Glasner J.D."/>
            <person name="Perna N.T."/>
        </authorList>
    </citation>
    <scope>NUCLEOTIDE SEQUENCE [LARGE SCALE GENOMIC DNA]</scope>
    <source>
        <strain evidence="2 3">ATCC 35017</strain>
    </source>
</reference>
<dbReference type="Proteomes" id="UP000053226">
    <property type="component" value="Unassembled WGS sequence"/>
</dbReference>
<proteinExistence type="predicted"/>
<feature type="chain" id="PRO_5005864490" description="Lipoprotein" evidence="1">
    <location>
        <begin position="21"/>
        <end position="111"/>
    </location>
</feature>
<comment type="caution">
    <text evidence="2">The sequence shown here is derived from an EMBL/GenBank/DDBJ whole genome shotgun (WGS) entry which is preliminary data.</text>
</comment>
<keyword evidence="1" id="KW-0732">Signal</keyword>
<feature type="signal peptide" evidence="1">
    <location>
        <begin position="1"/>
        <end position="20"/>
    </location>
</feature>
<evidence type="ECO:0000256" key="1">
    <source>
        <dbReference type="SAM" id="SignalP"/>
    </source>
</evidence>
<evidence type="ECO:0000313" key="3">
    <source>
        <dbReference type="Proteomes" id="UP000053226"/>
    </source>
</evidence>
<sequence length="111" mass="12277">MMKNITFCCLFIGISCSALPAEGTTDVSFDHLSLKAVIAIAYDDCKTEQVSCTKKLKQAIDLSRVISSSTINHICLSSDYGSVELQEFCDDTSSKLNVAHHQMLDIHDMRE</sequence>
<protein>
    <recommendedName>
        <fullName evidence="4">Lipoprotein</fullName>
    </recommendedName>
</protein>
<organism evidence="2 3">
    <name type="scientific">Moellerella wisconsensis ATCC 35017</name>
    <dbReference type="NCBI Taxonomy" id="1354267"/>
    <lineage>
        <taxon>Bacteria</taxon>
        <taxon>Pseudomonadati</taxon>
        <taxon>Pseudomonadota</taxon>
        <taxon>Gammaproteobacteria</taxon>
        <taxon>Enterobacterales</taxon>
        <taxon>Morganellaceae</taxon>
        <taxon>Moellerella</taxon>
    </lineage>
</organism>
<name>A0A0N0Z748_9GAMM</name>
<accession>A0A0N0Z748</accession>